<evidence type="ECO:0000313" key="2">
    <source>
        <dbReference type="Proteomes" id="UP000070560"/>
    </source>
</evidence>
<dbReference type="OrthoDB" id="488877at2"/>
<accession>A0A7V1K5C9</accession>
<protein>
    <submittedName>
        <fullName evidence="1">Uncharacterized protein</fullName>
    </submittedName>
</protein>
<dbReference type="AlphaFoldDB" id="A0A7V1K5C9"/>
<name>A0A7V1K5C9_DESA2</name>
<sequence>MQEQNRKYLDLPIPFFRDKEKKDLFLTVVGALSLRLISLRKAAELLNLEEKTLLEMLDSVGYSFSFLEKEDIEIEKEW</sequence>
<evidence type="ECO:0000313" key="1">
    <source>
        <dbReference type="EMBL" id="AMM41425.1"/>
    </source>
</evidence>
<proteinExistence type="predicted"/>
<organism evidence="1 2">
    <name type="scientific">Desulfofervidus auxilii</name>
    <dbReference type="NCBI Taxonomy" id="1621989"/>
    <lineage>
        <taxon>Bacteria</taxon>
        <taxon>Pseudomonadati</taxon>
        <taxon>Thermodesulfobacteriota</taxon>
        <taxon>Candidatus Desulfofervidia</taxon>
        <taxon>Candidatus Desulfofervidales</taxon>
        <taxon>Candidatus Desulfofervidaceae</taxon>
        <taxon>Candidatus Desulfofervidus</taxon>
    </lineage>
</organism>
<dbReference type="KEGG" id="daw:HS1_001631"/>
<dbReference type="Proteomes" id="UP000070560">
    <property type="component" value="Chromosome"/>
</dbReference>
<keyword evidence="2" id="KW-1185">Reference proteome</keyword>
<dbReference type="EMBL" id="CP013015">
    <property type="protein sequence ID" value="AMM41425.1"/>
    <property type="molecule type" value="Genomic_DNA"/>
</dbReference>
<reference evidence="1 2" key="1">
    <citation type="submission" date="2015-10" db="EMBL/GenBank/DDBJ databases">
        <title>Candidatus Desulfofervidus auxilii, a hydrogenotrophic sulfate-reducing bacterium involved in the thermophilic anaerobic oxidation of methane.</title>
        <authorList>
            <person name="Krukenberg V."/>
            <person name="Richter M."/>
            <person name="Wegener G."/>
        </authorList>
    </citation>
    <scope>NUCLEOTIDE SEQUENCE [LARGE SCALE GENOMIC DNA]</scope>
    <source>
        <strain evidence="1 2">HS1</strain>
    </source>
</reference>
<gene>
    <name evidence="1" type="ORF">HS1_001631</name>
</gene>